<dbReference type="InterPro" id="IPR036629">
    <property type="entry name" value="YjbJ_sf"/>
</dbReference>
<dbReference type="RefSeq" id="WP_139864518.1">
    <property type="nucleotide sequence ID" value="NZ_CAADFC020000033.1"/>
</dbReference>
<comment type="similarity">
    <text evidence="1">Belongs to the UPF0337 (CsbD) family.</text>
</comment>
<proteinExistence type="inferred from homology"/>
<feature type="region of interest" description="Disordered" evidence="2">
    <location>
        <begin position="26"/>
        <end position="50"/>
    </location>
</feature>
<evidence type="ECO:0000313" key="5">
    <source>
        <dbReference type="Proteomes" id="UP000328092"/>
    </source>
</evidence>
<evidence type="ECO:0000256" key="1">
    <source>
        <dbReference type="ARBA" id="ARBA00009129"/>
    </source>
</evidence>
<evidence type="ECO:0000256" key="2">
    <source>
        <dbReference type="SAM" id="MobiDB-lite"/>
    </source>
</evidence>
<evidence type="ECO:0000313" key="4">
    <source>
        <dbReference type="EMBL" id="VIO79728.1"/>
    </source>
</evidence>
<dbReference type="InterPro" id="IPR008462">
    <property type="entry name" value="CsbD"/>
</dbReference>
<organism evidence="4 5">
    <name type="scientific">Bradyrhizobium ivorense</name>
    <dbReference type="NCBI Taxonomy" id="2511166"/>
    <lineage>
        <taxon>Bacteria</taxon>
        <taxon>Pseudomonadati</taxon>
        <taxon>Pseudomonadota</taxon>
        <taxon>Alphaproteobacteria</taxon>
        <taxon>Hyphomicrobiales</taxon>
        <taxon>Nitrobacteraceae</taxon>
        <taxon>Bradyrhizobium</taxon>
    </lineage>
</organism>
<keyword evidence="5" id="KW-1185">Reference proteome</keyword>
<feature type="domain" description="CsbD-like" evidence="3">
    <location>
        <begin position="6"/>
        <end position="56"/>
    </location>
</feature>
<sequence>MGSTTDRIKGTANEAIGKVKQRLGEATGSSAMQGRGAIQQAKGKGQKAWGSAKQLVRNAFNRATGTGTWKT</sequence>
<dbReference type="Proteomes" id="UP000328092">
    <property type="component" value="Unassembled WGS sequence"/>
</dbReference>
<evidence type="ECO:0000259" key="3">
    <source>
        <dbReference type="Pfam" id="PF05532"/>
    </source>
</evidence>
<reference evidence="4" key="1">
    <citation type="submission" date="2019-02" db="EMBL/GenBank/DDBJ databases">
        <authorList>
            <person name="Pothier F.J."/>
        </authorList>
    </citation>
    <scope>NUCLEOTIDE SEQUENCE</scope>
    <source>
        <strain evidence="4">CI-1B</strain>
    </source>
</reference>
<comment type="caution">
    <text evidence="4">The sequence shown here is derived from an EMBL/GenBank/DDBJ whole genome shotgun (WGS) entry which is preliminary data.</text>
</comment>
<dbReference type="Gene3D" id="1.10.1470.10">
    <property type="entry name" value="YjbJ"/>
    <property type="match status" value="1"/>
</dbReference>
<dbReference type="Pfam" id="PF05532">
    <property type="entry name" value="CsbD"/>
    <property type="match status" value="1"/>
</dbReference>
<dbReference type="AlphaFoldDB" id="A0A508TZS0"/>
<dbReference type="OrthoDB" id="7226109at2"/>
<dbReference type="EMBL" id="CAADFC020000033">
    <property type="protein sequence ID" value="VIO79728.1"/>
    <property type="molecule type" value="Genomic_DNA"/>
</dbReference>
<protein>
    <recommendedName>
        <fullName evidence="3">CsbD-like domain-containing protein</fullName>
    </recommendedName>
</protein>
<gene>
    <name evidence="4" type="ORF">CI1B_80620</name>
</gene>
<dbReference type="SUPFAM" id="SSF69047">
    <property type="entry name" value="Hypothetical protein YjbJ"/>
    <property type="match status" value="1"/>
</dbReference>
<name>A0A508TZS0_9BRAD</name>
<accession>A0A508TZS0</accession>